<sequence length="617" mass="68096">MSKCDDLNNRGNHPAKFGQGVGGWAELAVSMTETKDTARHDVTLPPGKVIPVIFLPGVMGSNLRMSKVRQEELRRPDNRAWRPDDMMGAGGKAAVLTNNGLGGWFKDASPRQRQLVFDPTETEVEYYHYTESNSRFDPDGAETKAADARHQNVPDSFTPIPPLMGTNRIATTTRPNQGKACSYQSPAQIARWRGWSEVLFAGAYGTMLRAAELHLNNMISDGKPHPVWRQTSGLGALLLQDPENFGASSGKAISVSDLKKISPCWYPVHAMGYNFIKSNGVSAVTIAERLRGLVKGYQKRGFKCNEVIIVTHSMGGLLARALIHPSFGKMLDDKDVKILGIYHNVMPTIGAAGAYKRMRFGFQEREGSIAEIEAKILGIDGMHATAILANAPAPLEMLPGAAYGQNWLKIVDAQDKVLWSWPRDKATALESIYLQPANAWWRLINPKWVNPADLPYEKGGGIERTMERITYASKFLSSIEKIFHPNTYASYCASRNFLSYGDVVFKLIDGLHSGSNDPWNKFEPLPEKWKLLEDDSKGQLLVQAGGKNLKLKLQSASARGDGTVPSDRSARHITGTLFIHGMAEANGYDHQNSYADTNVMASMLYSIVQIAKTAKWD</sequence>
<dbReference type="AlphaFoldDB" id="A0A4Y6RBY7"/>
<dbReference type="OrthoDB" id="9814331at2"/>
<evidence type="ECO:0000313" key="2">
    <source>
        <dbReference type="Proteomes" id="UP000316665"/>
    </source>
</evidence>
<gene>
    <name evidence="1" type="ORF">FJQ89_08930</name>
</gene>
<accession>A0A4Y6RBY7</accession>
<reference evidence="1 2" key="1">
    <citation type="submission" date="2019-06" db="EMBL/GenBank/DDBJ databases">
        <title>Complete genome sequence of Janthinobacterium sp. SNU WT3 isolated from diseased rainbow trout.</title>
        <authorList>
            <person name="Oh W.T."/>
            <person name="Park S.C."/>
        </authorList>
    </citation>
    <scope>NUCLEOTIDE SEQUENCE [LARGE SCALE GENOMIC DNA]</scope>
    <source>
        <strain evidence="1 2">SNU WT3</strain>
    </source>
</reference>
<evidence type="ECO:0000313" key="1">
    <source>
        <dbReference type="EMBL" id="QDG70528.1"/>
    </source>
</evidence>
<dbReference type="RefSeq" id="WP_141169919.1">
    <property type="nucleotide sequence ID" value="NZ_CP041185.1"/>
</dbReference>
<evidence type="ECO:0008006" key="3">
    <source>
        <dbReference type="Google" id="ProtNLM"/>
    </source>
</evidence>
<name>A0A4Y6RBY7_9BURK</name>
<keyword evidence="2" id="KW-1185">Reference proteome</keyword>
<dbReference type="KEGG" id="jas:FJQ89_08930"/>
<protein>
    <recommendedName>
        <fullName evidence="3">PGAP1-like protein</fullName>
    </recommendedName>
</protein>
<dbReference type="InterPro" id="IPR029058">
    <property type="entry name" value="AB_hydrolase_fold"/>
</dbReference>
<dbReference type="Gene3D" id="3.40.50.1820">
    <property type="entry name" value="alpha/beta hydrolase"/>
    <property type="match status" value="1"/>
</dbReference>
<proteinExistence type="predicted"/>
<dbReference type="EMBL" id="CP041185">
    <property type="protein sequence ID" value="QDG70528.1"/>
    <property type="molecule type" value="Genomic_DNA"/>
</dbReference>
<dbReference type="SUPFAM" id="SSF53474">
    <property type="entry name" value="alpha/beta-Hydrolases"/>
    <property type="match status" value="1"/>
</dbReference>
<dbReference type="Proteomes" id="UP000316665">
    <property type="component" value="Chromosome"/>
</dbReference>
<organism evidence="1 2">
    <name type="scientific">Janthinobacterium tructae</name>
    <dbReference type="NCBI Taxonomy" id="2590869"/>
    <lineage>
        <taxon>Bacteria</taxon>
        <taxon>Pseudomonadati</taxon>
        <taxon>Pseudomonadota</taxon>
        <taxon>Betaproteobacteria</taxon>
        <taxon>Burkholderiales</taxon>
        <taxon>Oxalobacteraceae</taxon>
        <taxon>Janthinobacterium</taxon>
    </lineage>
</organism>